<evidence type="ECO:0000313" key="1">
    <source>
        <dbReference type="EMBL" id="CAH6721101.1"/>
    </source>
</evidence>
<name>A0ACA9Y7W8_9ASCO</name>
<reference evidence="1" key="1">
    <citation type="submission" date="2022-06" db="EMBL/GenBank/DDBJ databases">
        <authorList>
            <person name="Legras J.-L."/>
            <person name="Devillers H."/>
            <person name="Grondin C."/>
        </authorList>
    </citation>
    <scope>NUCLEOTIDE SEQUENCE</scope>
    <source>
        <strain evidence="1">CLIB 1444</strain>
    </source>
</reference>
<sequence>MYNRENSALNLNTISSDIDIHLTTHGSDWLWAVFSVFALLTVGHTAYLGYSFRKGTKNIVVSVPLLVSIIFTISYFTYASNLGWTSTPVEFNHVTTDEELGIRQIFYVKFVAWFCAFPLVLTMLEYSVGEIGLDSLFSLLTKVLVMNVFVVNYLIGSLIKSTYKWGYWVFGTFGLLLGIVFVGHSLIRSEKKTIFILGLTGLQLLIWVLYPVAWGLSEGGNVIQPDSEAVFYGILDLINFGFLPLLFLVFSTKDEIAHEKTTETPRVSGETAV</sequence>
<proteinExistence type="predicted"/>
<accession>A0ACA9Y7W8</accession>
<protein>
    <submittedName>
        <fullName evidence="1">30 kDa heat shock protein</fullName>
    </submittedName>
</protein>
<gene>
    <name evidence="1" type="ORF">CLIB1444_05S03598</name>
</gene>
<comment type="caution">
    <text evidence="1">The sequence shown here is derived from an EMBL/GenBank/DDBJ whole genome shotgun (WGS) entry which is preliminary data.</text>
</comment>
<evidence type="ECO:0000313" key="2">
    <source>
        <dbReference type="Proteomes" id="UP001152531"/>
    </source>
</evidence>
<keyword evidence="1" id="KW-0346">Stress response</keyword>
<dbReference type="EMBL" id="CALSDN010000005">
    <property type="protein sequence ID" value="CAH6721101.1"/>
    <property type="molecule type" value="Genomic_DNA"/>
</dbReference>
<dbReference type="Proteomes" id="UP001152531">
    <property type="component" value="Unassembled WGS sequence"/>
</dbReference>
<organism evidence="1 2">
    <name type="scientific">[Candida] jaroonii</name>
    <dbReference type="NCBI Taxonomy" id="467808"/>
    <lineage>
        <taxon>Eukaryota</taxon>
        <taxon>Fungi</taxon>
        <taxon>Dikarya</taxon>
        <taxon>Ascomycota</taxon>
        <taxon>Saccharomycotina</taxon>
        <taxon>Pichiomycetes</taxon>
        <taxon>Debaryomycetaceae</taxon>
        <taxon>Yamadazyma</taxon>
    </lineage>
</organism>
<keyword evidence="2" id="KW-1185">Reference proteome</keyword>